<keyword evidence="1" id="KW-0732">Signal</keyword>
<feature type="signal peptide" evidence="1">
    <location>
        <begin position="1"/>
        <end position="19"/>
    </location>
</feature>
<reference evidence="2 3" key="1">
    <citation type="submission" date="2013-03" db="EMBL/GenBank/DDBJ databases">
        <title>The Genome Sequence of Cladophialophora psammophila CBS 110553.</title>
        <authorList>
            <consortium name="The Broad Institute Genomics Platform"/>
            <person name="Cuomo C."/>
            <person name="de Hoog S."/>
            <person name="Gorbushina A."/>
            <person name="Walker B."/>
            <person name="Young S.K."/>
            <person name="Zeng Q."/>
            <person name="Gargeya S."/>
            <person name="Fitzgerald M."/>
            <person name="Haas B."/>
            <person name="Abouelleil A."/>
            <person name="Allen A.W."/>
            <person name="Alvarado L."/>
            <person name="Arachchi H.M."/>
            <person name="Berlin A.M."/>
            <person name="Chapman S.B."/>
            <person name="Gainer-Dewar J."/>
            <person name="Goldberg J."/>
            <person name="Griggs A."/>
            <person name="Gujja S."/>
            <person name="Hansen M."/>
            <person name="Howarth C."/>
            <person name="Imamovic A."/>
            <person name="Ireland A."/>
            <person name="Larimer J."/>
            <person name="McCowan C."/>
            <person name="Murphy C."/>
            <person name="Pearson M."/>
            <person name="Poon T.W."/>
            <person name="Priest M."/>
            <person name="Roberts A."/>
            <person name="Saif S."/>
            <person name="Shea T."/>
            <person name="Sisk P."/>
            <person name="Sykes S."/>
            <person name="Wortman J."/>
            <person name="Nusbaum C."/>
            <person name="Birren B."/>
        </authorList>
    </citation>
    <scope>NUCLEOTIDE SEQUENCE [LARGE SCALE GENOMIC DNA]</scope>
    <source>
        <strain evidence="2 3">CBS 110553</strain>
    </source>
</reference>
<feature type="chain" id="PRO_5004934102" evidence="1">
    <location>
        <begin position="20"/>
        <end position="96"/>
    </location>
</feature>
<dbReference type="Proteomes" id="UP000019471">
    <property type="component" value="Unassembled WGS sequence"/>
</dbReference>
<comment type="caution">
    <text evidence="2">The sequence shown here is derived from an EMBL/GenBank/DDBJ whole genome shotgun (WGS) entry which is preliminary data.</text>
</comment>
<evidence type="ECO:0000256" key="1">
    <source>
        <dbReference type="SAM" id="SignalP"/>
    </source>
</evidence>
<accession>W9X966</accession>
<dbReference type="HOGENOM" id="CLU_2359545_0_0_1"/>
<name>W9X966_9EURO</name>
<keyword evidence="3" id="KW-1185">Reference proteome</keyword>
<dbReference type="AlphaFoldDB" id="W9X966"/>
<evidence type="ECO:0000313" key="3">
    <source>
        <dbReference type="Proteomes" id="UP000019471"/>
    </source>
</evidence>
<evidence type="ECO:0000313" key="2">
    <source>
        <dbReference type="EMBL" id="EXJ73466.1"/>
    </source>
</evidence>
<proteinExistence type="predicted"/>
<protein>
    <submittedName>
        <fullName evidence="2">Uncharacterized protein</fullName>
    </submittedName>
</protein>
<dbReference type="GeneID" id="19187956"/>
<sequence>MRLARVAISAALAGSSVLGTADLSSGFVAVSAKDRTVANSSLMRLEPKSTHNLPAIHPSAVLVLRQITWPGDLGRSLATQSPFSNLKPIRLETGHF</sequence>
<dbReference type="EMBL" id="AMGX01000004">
    <property type="protein sequence ID" value="EXJ73466.1"/>
    <property type="molecule type" value="Genomic_DNA"/>
</dbReference>
<gene>
    <name evidence="2" type="ORF">A1O5_03227</name>
</gene>
<dbReference type="RefSeq" id="XP_007742029.1">
    <property type="nucleotide sequence ID" value="XM_007743839.1"/>
</dbReference>
<organism evidence="2 3">
    <name type="scientific">Cladophialophora psammophila CBS 110553</name>
    <dbReference type="NCBI Taxonomy" id="1182543"/>
    <lineage>
        <taxon>Eukaryota</taxon>
        <taxon>Fungi</taxon>
        <taxon>Dikarya</taxon>
        <taxon>Ascomycota</taxon>
        <taxon>Pezizomycotina</taxon>
        <taxon>Eurotiomycetes</taxon>
        <taxon>Chaetothyriomycetidae</taxon>
        <taxon>Chaetothyriales</taxon>
        <taxon>Herpotrichiellaceae</taxon>
        <taxon>Cladophialophora</taxon>
    </lineage>
</organism>